<keyword evidence="2" id="KW-1185">Reference proteome</keyword>
<organism evidence="1 2">
    <name type="scientific">Phaseolus coccineus</name>
    <name type="common">Scarlet runner bean</name>
    <name type="synonym">Phaseolus multiflorus</name>
    <dbReference type="NCBI Taxonomy" id="3886"/>
    <lineage>
        <taxon>Eukaryota</taxon>
        <taxon>Viridiplantae</taxon>
        <taxon>Streptophyta</taxon>
        <taxon>Embryophyta</taxon>
        <taxon>Tracheophyta</taxon>
        <taxon>Spermatophyta</taxon>
        <taxon>Magnoliopsida</taxon>
        <taxon>eudicotyledons</taxon>
        <taxon>Gunneridae</taxon>
        <taxon>Pentapetalae</taxon>
        <taxon>rosids</taxon>
        <taxon>fabids</taxon>
        <taxon>Fabales</taxon>
        <taxon>Fabaceae</taxon>
        <taxon>Papilionoideae</taxon>
        <taxon>50 kb inversion clade</taxon>
        <taxon>NPAAA clade</taxon>
        <taxon>indigoferoid/millettioid clade</taxon>
        <taxon>Phaseoleae</taxon>
        <taxon>Phaseolus</taxon>
    </lineage>
</organism>
<comment type="caution">
    <text evidence="1">The sequence shown here is derived from an EMBL/GenBank/DDBJ whole genome shotgun (WGS) entry which is preliminary data.</text>
</comment>
<accession>A0AAN9QS94</accession>
<proteinExistence type="predicted"/>
<sequence length="78" mass="8739">MDLYPCGRFLKHIIKTLTLVGRTATAFSTLCTCLGGVWVTTAHTLTLKYPKCPSTLKSLRIHTVLFRTESHGLFLRSD</sequence>
<dbReference type="Proteomes" id="UP001374584">
    <property type="component" value="Unassembled WGS sequence"/>
</dbReference>
<dbReference type="AlphaFoldDB" id="A0AAN9QS94"/>
<reference evidence="1 2" key="1">
    <citation type="submission" date="2024-01" db="EMBL/GenBank/DDBJ databases">
        <title>The genomes of 5 underutilized Papilionoideae crops provide insights into root nodulation and disease resistanc.</title>
        <authorList>
            <person name="Jiang F."/>
        </authorList>
    </citation>
    <scope>NUCLEOTIDE SEQUENCE [LARGE SCALE GENOMIC DNA]</scope>
    <source>
        <strain evidence="1">JINMINGXINNONG_FW02</strain>
        <tissue evidence="1">Leaves</tissue>
    </source>
</reference>
<protein>
    <submittedName>
        <fullName evidence="1">Uncharacterized protein</fullName>
    </submittedName>
</protein>
<dbReference type="EMBL" id="JAYMYR010000009">
    <property type="protein sequence ID" value="KAK7341418.1"/>
    <property type="molecule type" value="Genomic_DNA"/>
</dbReference>
<evidence type="ECO:0000313" key="1">
    <source>
        <dbReference type="EMBL" id="KAK7341418.1"/>
    </source>
</evidence>
<gene>
    <name evidence="1" type="ORF">VNO80_24347</name>
</gene>
<evidence type="ECO:0000313" key="2">
    <source>
        <dbReference type="Proteomes" id="UP001374584"/>
    </source>
</evidence>
<name>A0AAN9QS94_PHACN</name>